<name>A0A238J200_9RHOB</name>
<evidence type="ECO:0008006" key="4">
    <source>
        <dbReference type="Google" id="ProtNLM"/>
    </source>
</evidence>
<dbReference type="RefSeq" id="WP_093974152.1">
    <property type="nucleotide sequence ID" value="NZ_FXXQ01000007.1"/>
</dbReference>
<keyword evidence="1" id="KW-1133">Transmembrane helix</keyword>
<gene>
    <name evidence="2" type="ORF">BOA8489_02318</name>
</gene>
<evidence type="ECO:0000256" key="1">
    <source>
        <dbReference type="SAM" id="Phobius"/>
    </source>
</evidence>
<dbReference type="EMBL" id="FXXQ01000007">
    <property type="protein sequence ID" value="SMX24195.1"/>
    <property type="molecule type" value="Genomic_DNA"/>
</dbReference>
<dbReference type="OrthoDB" id="7857583at2"/>
<protein>
    <recommendedName>
        <fullName evidence="4">Transmembrane protein</fullName>
    </recommendedName>
</protein>
<feature type="transmembrane region" description="Helical" evidence="1">
    <location>
        <begin position="97"/>
        <end position="117"/>
    </location>
</feature>
<accession>A0A238J200</accession>
<dbReference type="AlphaFoldDB" id="A0A238J200"/>
<keyword evidence="1" id="KW-0472">Membrane</keyword>
<keyword evidence="3" id="KW-1185">Reference proteome</keyword>
<reference evidence="2 3" key="1">
    <citation type="submission" date="2017-05" db="EMBL/GenBank/DDBJ databases">
        <authorList>
            <person name="Song R."/>
            <person name="Chenine A.L."/>
            <person name="Ruprecht R.M."/>
        </authorList>
    </citation>
    <scope>NUCLEOTIDE SEQUENCE [LARGE SCALE GENOMIC DNA]</scope>
    <source>
        <strain evidence="2 3">CECT 8489</strain>
    </source>
</reference>
<evidence type="ECO:0000313" key="2">
    <source>
        <dbReference type="EMBL" id="SMX24195.1"/>
    </source>
</evidence>
<evidence type="ECO:0000313" key="3">
    <source>
        <dbReference type="Proteomes" id="UP000201838"/>
    </source>
</evidence>
<proteinExistence type="predicted"/>
<dbReference type="Proteomes" id="UP000201838">
    <property type="component" value="Unassembled WGS sequence"/>
</dbReference>
<feature type="transmembrane region" description="Helical" evidence="1">
    <location>
        <begin position="58"/>
        <end position="77"/>
    </location>
</feature>
<keyword evidence="1" id="KW-0812">Transmembrane</keyword>
<sequence>MINKLFPFALAALAVILAAIFGLSQSLGAHPFWSTQIALIGAPLGAVLALVLRFATQFRWTAALAALVLTGIAFAMASMGKSRFAASYAEDVQAGQLWYFGWIAVALFTTTTLALIWPKRR</sequence>
<organism evidence="2 3">
    <name type="scientific">Boseongicola aestuarii</name>
    <dbReference type="NCBI Taxonomy" id="1470561"/>
    <lineage>
        <taxon>Bacteria</taxon>
        <taxon>Pseudomonadati</taxon>
        <taxon>Pseudomonadota</taxon>
        <taxon>Alphaproteobacteria</taxon>
        <taxon>Rhodobacterales</taxon>
        <taxon>Paracoccaceae</taxon>
        <taxon>Boseongicola</taxon>
    </lineage>
</organism>
<feature type="transmembrane region" description="Helical" evidence="1">
    <location>
        <begin position="32"/>
        <end position="51"/>
    </location>
</feature>